<proteinExistence type="predicted"/>
<sequence>MKIDNSSESIAKILEMLETKELVANHDYQRGTGIWPPGPSSYFIDTILENYPFPKIYIYEFLDPKTKRIKREIVDGQQRIDSITRFRNNEFRLSGEVHYKGLSFSELPEDVQDSFLTYTVSVDVIRNATRSEILQMFRRMNAYTLPLNDAEKRHSEFQGRFKWFVYELAEELNEFFTEYDVFTNKQIVRMADGALITDIVLGMEEGIVSTSPPNLKSLYSKYDKNFPNQELYRDQILSTFTYIQENLDSIRNTFITKQYAMHSLVLALIHNRYGIKAIEDQFGVVGNQEFAHDKKATAEALVEMAGEQEAKILDGNWPKYVWGASSTTDRKARRTARMASIFRALGVTVPAEMDDGLD</sequence>
<name>A0ABV7DWQ0_9RHOB</name>
<dbReference type="PANTHER" id="PTHR39639">
    <property type="entry name" value="CHROMOSOME 16, WHOLE GENOME SHOTGUN SEQUENCE"/>
    <property type="match status" value="1"/>
</dbReference>
<evidence type="ECO:0000313" key="2">
    <source>
        <dbReference type="EMBL" id="MFC3087241.1"/>
    </source>
</evidence>
<dbReference type="PANTHER" id="PTHR39639:SF1">
    <property type="entry name" value="DUF262 DOMAIN-CONTAINING PROTEIN"/>
    <property type="match status" value="1"/>
</dbReference>
<evidence type="ECO:0000259" key="1">
    <source>
        <dbReference type="Pfam" id="PF03235"/>
    </source>
</evidence>
<dbReference type="RefSeq" id="WP_197642898.1">
    <property type="nucleotide sequence ID" value="NZ_JAEACP010000007.1"/>
</dbReference>
<accession>A0ABV7DWQ0</accession>
<feature type="domain" description="GmrSD restriction endonucleases N-terminal" evidence="1">
    <location>
        <begin position="23"/>
        <end position="157"/>
    </location>
</feature>
<reference evidence="3" key="1">
    <citation type="journal article" date="2019" name="Int. J. Syst. Evol. Microbiol.">
        <title>The Global Catalogue of Microorganisms (GCM) 10K type strain sequencing project: providing services to taxonomists for standard genome sequencing and annotation.</title>
        <authorList>
            <consortium name="The Broad Institute Genomics Platform"/>
            <consortium name="The Broad Institute Genome Sequencing Center for Infectious Disease"/>
            <person name="Wu L."/>
            <person name="Ma J."/>
        </authorList>
    </citation>
    <scope>NUCLEOTIDE SEQUENCE [LARGE SCALE GENOMIC DNA]</scope>
    <source>
        <strain evidence="3">KCTC 62102</strain>
    </source>
</reference>
<dbReference type="InterPro" id="IPR004919">
    <property type="entry name" value="GmrSD_N"/>
</dbReference>
<protein>
    <submittedName>
        <fullName evidence="2">DUF262 domain-containing protein</fullName>
    </submittedName>
</protein>
<evidence type="ECO:0000313" key="3">
    <source>
        <dbReference type="Proteomes" id="UP001595445"/>
    </source>
</evidence>
<dbReference type="Pfam" id="PF03235">
    <property type="entry name" value="GmrSD_N"/>
    <property type="match status" value="1"/>
</dbReference>
<organism evidence="2 3">
    <name type="scientific">Tabrizicola soli</name>
    <dbReference type="NCBI Taxonomy" id="2185115"/>
    <lineage>
        <taxon>Bacteria</taxon>
        <taxon>Pseudomonadati</taxon>
        <taxon>Pseudomonadota</taxon>
        <taxon>Alphaproteobacteria</taxon>
        <taxon>Rhodobacterales</taxon>
        <taxon>Paracoccaceae</taxon>
        <taxon>Tabrizicola</taxon>
    </lineage>
</organism>
<gene>
    <name evidence="2" type="ORF">ACFOD6_14405</name>
</gene>
<dbReference type="EMBL" id="JBHRSM010000024">
    <property type="protein sequence ID" value="MFC3087241.1"/>
    <property type="molecule type" value="Genomic_DNA"/>
</dbReference>
<dbReference type="Proteomes" id="UP001595445">
    <property type="component" value="Unassembled WGS sequence"/>
</dbReference>
<keyword evidence="3" id="KW-1185">Reference proteome</keyword>
<comment type="caution">
    <text evidence="2">The sequence shown here is derived from an EMBL/GenBank/DDBJ whole genome shotgun (WGS) entry which is preliminary data.</text>
</comment>